<evidence type="ECO:0000313" key="2">
    <source>
        <dbReference type="EMBL" id="MBT2135801.1"/>
    </source>
</evidence>
<name>A0ABS5W7R7_9SPHN</name>
<dbReference type="Proteomes" id="UP000811255">
    <property type="component" value="Unassembled WGS sequence"/>
</dbReference>
<dbReference type="InterPro" id="IPR052164">
    <property type="entry name" value="Anthracycline_SecMetBiosynth"/>
</dbReference>
<organism evidence="2 3">
    <name type="scientific">Croceibacterium selenioxidans</name>
    <dbReference type="NCBI Taxonomy" id="2838833"/>
    <lineage>
        <taxon>Bacteria</taxon>
        <taxon>Pseudomonadati</taxon>
        <taxon>Pseudomonadota</taxon>
        <taxon>Alphaproteobacteria</taxon>
        <taxon>Sphingomonadales</taxon>
        <taxon>Erythrobacteraceae</taxon>
        <taxon>Croceibacterium</taxon>
    </lineage>
</organism>
<dbReference type="RefSeq" id="WP_214537624.1">
    <property type="nucleotide sequence ID" value="NZ_JAHFVK010000003.1"/>
</dbReference>
<dbReference type="PANTHER" id="PTHR33993">
    <property type="entry name" value="GLYOXALASE-RELATED"/>
    <property type="match status" value="1"/>
</dbReference>
<dbReference type="PROSITE" id="PS51819">
    <property type="entry name" value="VOC"/>
    <property type="match status" value="1"/>
</dbReference>
<comment type="caution">
    <text evidence="2">The sequence shown here is derived from an EMBL/GenBank/DDBJ whole genome shotgun (WGS) entry which is preliminary data.</text>
</comment>
<evidence type="ECO:0000313" key="3">
    <source>
        <dbReference type="Proteomes" id="UP000811255"/>
    </source>
</evidence>
<sequence length="131" mass="14292">MDNGKVLGIGGLFLRAEDPQALAAWYRDQLGFPVTPAGEATPDGDWFWKAEGGETVYSIFPRSSDYFAADRQVMVNLKVAGIDALIARLQAAGIEVITKPEWDHPDVGRFARIHDPEGNPIELWEPPAASG</sequence>
<dbReference type="Pfam" id="PF18029">
    <property type="entry name" value="Glyoxalase_6"/>
    <property type="match status" value="1"/>
</dbReference>
<gene>
    <name evidence="2" type="ORF">KK137_15795</name>
</gene>
<keyword evidence="3" id="KW-1185">Reference proteome</keyword>
<dbReference type="Gene3D" id="3.10.180.10">
    <property type="entry name" value="2,3-Dihydroxybiphenyl 1,2-Dioxygenase, domain 1"/>
    <property type="match status" value="1"/>
</dbReference>
<dbReference type="InterPro" id="IPR037523">
    <property type="entry name" value="VOC_core"/>
</dbReference>
<accession>A0ABS5W7R7</accession>
<dbReference type="SUPFAM" id="SSF54593">
    <property type="entry name" value="Glyoxalase/Bleomycin resistance protein/Dihydroxybiphenyl dioxygenase"/>
    <property type="match status" value="1"/>
</dbReference>
<dbReference type="PANTHER" id="PTHR33993:SF5">
    <property type="entry name" value="GLYOXALASE"/>
    <property type="match status" value="1"/>
</dbReference>
<evidence type="ECO:0000259" key="1">
    <source>
        <dbReference type="PROSITE" id="PS51819"/>
    </source>
</evidence>
<protein>
    <submittedName>
        <fullName evidence="2">VOC family protein</fullName>
    </submittedName>
</protein>
<dbReference type="InterPro" id="IPR029068">
    <property type="entry name" value="Glyas_Bleomycin-R_OHBP_Dase"/>
</dbReference>
<dbReference type="EMBL" id="JAHFVK010000003">
    <property type="protein sequence ID" value="MBT2135801.1"/>
    <property type="molecule type" value="Genomic_DNA"/>
</dbReference>
<feature type="domain" description="VOC" evidence="1">
    <location>
        <begin position="8"/>
        <end position="126"/>
    </location>
</feature>
<reference evidence="2 3" key="1">
    <citation type="submission" date="2021-05" db="EMBL/GenBank/DDBJ databases">
        <title>Croceibacterium sp. LX-88 genome sequence.</title>
        <authorList>
            <person name="Luo X."/>
        </authorList>
    </citation>
    <scope>NUCLEOTIDE SEQUENCE [LARGE SCALE GENOMIC DNA]</scope>
    <source>
        <strain evidence="2 3">LX-88</strain>
    </source>
</reference>
<dbReference type="InterPro" id="IPR041581">
    <property type="entry name" value="Glyoxalase_6"/>
</dbReference>
<proteinExistence type="predicted"/>